<comment type="caution">
    <text evidence="2">The sequence shown here is derived from an EMBL/GenBank/DDBJ whole genome shotgun (WGS) entry which is preliminary data.</text>
</comment>
<feature type="region of interest" description="Disordered" evidence="1">
    <location>
        <begin position="38"/>
        <end position="61"/>
    </location>
</feature>
<dbReference type="RefSeq" id="WP_003944200.1">
    <property type="nucleotide sequence ID" value="NZ_JBEUOO010000068.1"/>
</dbReference>
<evidence type="ECO:0000256" key="1">
    <source>
        <dbReference type="SAM" id="MobiDB-lite"/>
    </source>
</evidence>
<feature type="region of interest" description="Disordered" evidence="1">
    <location>
        <begin position="1"/>
        <end position="20"/>
    </location>
</feature>
<protein>
    <submittedName>
        <fullName evidence="2">Uncharacterized protein</fullName>
    </submittedName>
</protein>
<gene>
    <name evidence="2" type="ORF">ACFFQ6_33555</name>
</gene>
<sequence>MGIEEAQDDGTLYAVPPKDPDTILGSIDSLHVEAPVVVEQRQESPPASGETVSDQWGDFDH</sequence>
<proteinExistence type="predicted"/>
<dbReference type="Proteomes" id="UP001589587">
    <property type="component" value="Unassembled WGS sequence"/>
</dbReference>
<name>A0ABV5XQ79_9NOCA</name>
<reference evidence="2 3" key="1">
    <citation type="submission" date="2024-09" db="EMBL/GenBank/DDBJ databases">
        <authorList>
            <person name="Sun Q."/>
            <person name="Mori K."/>
        </authorList>
    </citation>
    <scope>NUCLEOTIDE SEQUENCE [LARGE SCALE GENOMIC DNA]</scope>
    <source>
        <strain evidence="2 3">JCM 11411</strain>
    </source>
</reference>
<evidence type="ECO:0000313" key="3">
    <source>
        <dbReference type="Proteomes" id="UP001589587"/>
    </source>
</evidence>
<organism evidence="2 3">
    <name type="scientific">Rhodococcus baikonurensis</name>
    <dbReference type="NCBI Taxonomy" id="172041"/>
    <lineage>
        <taxon>Bacteria</taxon>
        <taxon>Bacillati</taxon>
        <taxon>Actinomycetota</taxon>
        <taxon>Actinomycetes</taxon>
        <taxon>Mycobacteriales</taxon>
        <taxon>Nocardiaceae</taxon>
        <taxon>Rhodococcus</taxon>
        <taxon>Rhodococcus erythropolis group</taxon>
    </lineage>
</organism>
<dbReference type="EMBL" id="JBHMAS010000090">
    <property type="protein sequence ID" value="MFB9784632.1"/>
    <property type="molecule type" value="Genomic_DNA"/>
</dbReference>
<evidence type="ECO:0000313" key="2">
    <source>
        <dbReference type="EMBL" id="MFB9784632.1"/>
    </source>
</evidence>
<keyword evidence="3" id="KW-1185">Reference proteome</keyword>
<accession>A0ABV5XQ79</accession>
<dbReference type="GeneID" id="93806780"/>